<dbReference type="Proteomes" id="UP001501777">
    <property type="component" value="Unassembled WGS sequence"/>
</dbReference>
<sequence>MSVPSPTVGSRLLDAVRPDGLTLPQIDPTAAVAPNADPWAMIRPAEDLALYGEVAQRRLRLDATADREAGVLRVGAVHEDVPFTPAIALP</sequence>
<evidence type="ECO:0000313" key="2">
    <source>
        <dbReference type="Proteomes" id="UP001501777"/>
    </source>
</evidence>
<evidence type="ECO:0000313" key="1">
    <source>
        <dbReference type="EMBL" id="GAA2488558.1"/>
    </source>
</evidence>
<protein>
    <submittedName>
        <fullName evidence="1">Uncharacterized protein</fullName>
    </submittedName>
</protein>
<dbReference type="EMBL" id="BAAASG010000007">
    <property type="protein sequence ID" value="GAA2488558.1"/>
    <property type="molecule type" value="Genomic_DNA"/>
</dbReference>
<reference evidence="1 2" key="1">
    <citation type="journal article" date="2019" name="Int. J. Syst. Evol. Microbiol.">
        <title>The Global Catalogue of Microorganisms (GCM) 10K type strain sequencing project: providing services to taxonomists for standard genome sequencing and annotation.</title>
        <authorList>
            <consortium name="The Broad Institute Genomics Platform"/>
            <consortium name="The Broad Institute Genome Sequencing Center for Infectious Disease"/>
            <person name="Wu L."/>
            <person name="Ma J."/>
        </authorList>
    </citation>
    <scope>NUCLEOTIDE SEQUENCE [LARGE SCALE GENOMIC DNA]</scope>
    <source>
        <strain evidence="1 2">JCM 4395</strain>
    </source>
</reference>
<gene>
    <name evidence="1" type="ORF">GCM10010276_29110</name>
</gene>
<accession>A0ABN3LVH8</accession>
<proteinExistence type="predicted"/>
<comment type="caution">
    <text evidence="1">The sequence shown here is derived from an EMBL/GenBank/DDBJ whole genome shotgun (WGS) entry which is preliminary data.</text>
</comment>
<organism evidence="1 2">
    <name type="scientific">Streptomyces longisporus</name>
    <dbReference type="NCBI Taxonomy" id="1948"/>
    <lineage>
        <taxon>Bacteria</taxon>
        <taxon>Bacillati</taxon>
        <taxon>Actinomycetota</taxon>
        <taxon>Actinomycetes</taxon>
        <taxon>Kitasatosporales</taxon>
        <taxon>Streptomycetaceae</taxon>
        <taxon>Streptomyces</taxon>
    </lineage>
</organism>
<keyword evidence="2" id="KW-1185">Reference proteome</keyword>
<name>A0ABN3LVH8_STRLO</name>